<dbReference type="Proteomes" id="UP001156921">
    <property type="component" value="Unassembled WGS sequence"/>
</dbReference>
<keyword evidence="3" id="KW-0804">Transcription</keyword>
<reference evidence="7" key="1">
    <citation type="journal article" date="2019" name="Int. J. Syst. Evol. Microbiol.">
        <title>The Global Catalogue of Microorganisms (GCM) 10K type strain sequencing project: providing services to taxonomists for standard genome sequencing and annotation.</title>
        <authorList>
            <consortium name="The Broad Institute Genomics Platform"/>
            <consortium name="The Broad Institute Genome Sequencing Center for Infectious Disease"/>
            <person name="Wu L."/>
            <person name="Ma J."/>
        </authorList>
    </citation>
    <scope>NUCLEOTIDE SEQUENCE [LARGE SCALE GENOMIC DNA]</scope>
    <source>
        <strain evidence="7">NBRC 110107</strain>
    </source>
</reference>
<dbReference type="Pfam" id="PF13545">
    <property type="entry name" value="HTH_Crp_2"/>
    <property type="match status" value="1"/>
</dbReference>
<dbReference type="EMBL" id="BSOY01000028">
    <property type="protein sequence ID" value="GLS01516.1"/>
    <property type="molecule type" value="Genomic_DNA"/>
</dbReference>
<accession>A0ABQ6BJQ2</accession>
<dbReference type="PRINTS" id="PR00034">
    <property type="entry name" value="HTHCRP"/>
</dbReference>
<organism evidence="6 7">
    <name type="scientific">Brevundimonas denitrificans</name>
    <dbReference type="NCBI Taxonomy" id="1443434"/>
    <lineage>
        <taxon>Bacteria</taxon>
        <taxon>Pseudomonadati</taxon>
        <taxon>Pseudomonadota</taxon>
        <taxon>Alphaproteobacteria</taxon>
        <taxon>Caulobacterales</taxon>
        <taxon>Caulobacteraceae</taxon>
        <taxon>Brevundimonas</taxon>
    </lineage>
</organism>
<protein>
    <submittedName>
        <fullName evidence="6">Transcriptional regulator</fullName>
    </submittedName>
</protein>
<dbReference type="InterPro" id="IPR036390">
    <property type="entry name" value="WH_DNA-bd_sf"/>
</dbReference>
<dbReference type="InterPro" id="IPR012318">
    <property type="entry name" value="HTH_CRP"/>
</dbReference>
<keyword evidence="7" id="KW-1185">Reference proteome</keyword>
<dbReference type="InterPro" id="IPR018490">
    <property type="entry name" value="cNMP-bd_dom_sf"/>
</dbReference>
<evidence type="ECO:0000259" key="4">
    <source>
        <dbReference type="PROSITE" id="PS50042"/>
    </source>
</evidence>
<dbReference type="PROSITE" id="PS51063">
    <property type="entry name" value="HTH_CRP_2"/>
    <property type="match status" value="1"/>
</dbReference>
<dbReference type="PANTHER" id="PTHR24567">
    <property type="entry name" value="CRP FAMILY TRANSCRIPTIONAL REGULATORY PROTEIN"/>
    <property type="match status" value="1"/>
</dbReference>
<comment type="caution">
    <text evidence="6">The sequence shown here is derived from an EMBL/GenBank/DDBJ whole genome shotgun (WGS) entry which is preliminary data.</text>
</comment>
<keyword evidence="1" id="KW-0805">Transcription regulation</keyword>
<evidence type="ECO:0000256" key="3">
    <source>
        <dbReference type="ARBA" id="ARBA00023163"/>
    </source>
</evidence>
<dbReference type="CDD" id="cd00092">
    <property type="entry name" value="HTH_CRP"/>
    <property type="match status" value="1"/>
</dbReference>
<feature type="domain" description="Cyclic nucleotide-binding" evidence="4">
    <location>
        <begin position="30"/>
        <end position="78"/>
    </location>
</feature>
<dbReference type="PROSITE" id="PS00042">
    <property type="entry name" value="HTH_CRP_1"/>
    <property type="match status" value="1"/>
</dbReference>
<dbReference type="InterPro" id="IPR014710">
    <property type="entry name" value="RmlC-like_jellyroll"/>
</dbReference>
<dbReference type="SUPFAM" id="SSF46785">
    <property type="entry name" value="Winged helix' DNA-binding domain"/>
    <property type="match status" value="1"/>
</dbReference>
<evidence type="ECO:0000313" key="6">
    <source>
        <dbReference type="EMBL" id="GLS01516.1"/>
    </source>
</evidence>
<keyword evidence="2" id="KW-0238">DNA-binding</keyword>
<dbReference type="CDD" id="cd00038">
    <property type="entry name" value="CAP_ED"/>
    <property type="match status" value="1"/>
</dbReference>
<gene>
    <name evidence="6" type="primary">fixK_2</name>
    <name evidence="6" type="ORF">GCM10007859_15310</name>
</gene>
<dbReference type="InterPro" id="IPR036388">
    <property type="entry name" value="WH-like_DNA-bd_sf"/>
</dbReference>
<dbReference type="InterPro" id="IPR050397">
    <property type="entry name" value="Env_Response_Regulators"/>
</dbReference>
<proteinExistence type="predicted"/>
<dbReference type="SMART" id="SM00100">
    <property type="entry name" value="cNMP"/>
    <property type="match status" value="1"/>
</dbReference>
<feature type="domain" description="HTH crp-type" evidence="5">
    <location>
        <begin position="138"/>
        <end position="207"/>
    </location>
</feature>
<dbReference type="PANTHER" id="PTHR24567:SF75">
    <property type="entry name" value="FUMARATE AND NITRATE REDUCTION REGULATORY PROTEIN"/>
    <property type="match status" value="1"/>
</dbReference>
<dbReference type="Pfam" id="PF00027">
    <property type="entry name" value="cNMP_binding"/>
    <property type="match status" value="1"/>
</dbReference>
<dbReference type="PROSITE" id="PS50042">
    <property type="entry name" value="CNMP_BINDING_3"/>
    <property type="match status" value="1"/>
</dbReference>
<dbReference type="Gene3D" id="2.60.120.10">
    <property type="entry name" value="Jelly Rolls"/>
    <property type="match status" value="1"/>
</dbReference>
<evidence type="ECO:0000256" key="2">
    <source>
        <dbReference type="ARBA" id="ARBA00023125"/>
    </source>
</evidence>
<evidence type="ECO:0000256" key="1">
    <source>
        <dbReference type="ARBA" id="ARBA00023015"/>
    </source>
</evidence>
<dbReference type="RefSeq" id="WP_284222371.1">
    <property type="nucleotide sequence ID" value="NZ_BSOY01000028.1"/>
</dbReference>
<dbReference type="InterPro" id="IPR018335">
    <property type="entry name" value="Tscrpt_reg_HTH_Crp-type_CS"/>
</dbReference>
<sequence>MPSIELLNHPPSSALTSTTETWDGSLSMTFAPGEEIYGQDESADLIYQLVKGSIRTSHLLPDGRRQVGDFYYEGDVFGVETGPEHRFSAEALTTCEVLMVKRSGSAAFAPGRVQQLVWAATATELARAQVHMLLLGRATACERVARFLLDIADRFREELVTLPMSRQDMADYLGLTIETVSRMLGRLQADGVVEFAGCRHFRIRHRGSLKRLAAA</sequence>
<dbReference type="SMART" id="SM00419">
    <property type="entry name" value="HTH_CRP"/>
    <property type="match status" value="1"/>
</dbReference>
<name>A0ABQ6BJQ2_9CAUL</name>
<dbReference type="InterPro" id="IPR000595">
    <property type="entry name" value="cNMP-bd_dom"/>
</dbReference>
<dbReference type="SUPFAM" id="SSF51206">
    <property type="entry name" value="cAMP-binding domain-like"/>
    <property type="match status" value="1"/>
</dbReference>
<evidence type="ECO:0000313" key="7">
    <source>
        <dbReference type="Proteomes" id="UP001156921"/>
    </source>
</evidence>
<dbReference type="Gene3D" id="1.10.10.10">
    <property type="entry name" value="Winged helix-like DNA-binding domain superfamily/Winged helix DNA-binding domain"/>
    <property type="match status" value="1"/>
</dbReference>
<evidence type="ECO:0000259" key="5">
    <source>
        <dbReference type="PROSITE" id="PS51063"/>
    </source>
</evidence>